<accession>R4X8A1</accession>
<name>R4X8A1_TAPDE</name>
<dbReference type="PROSITE" id="PS51186">
    <property type="entry name" value="GNAT"/>
    <property type="match status" value="1"/>
</dbReference>
<evidence type="ECO:0000256" key="3">
    <source>
        <dbReference type="ARBA" id="ARBA00008870"/>
    </source>
</evidence>
<evidence type="ECO:0000256" key="10">
    <source>
        <dbReference type="ARBA" id="ARBA00047821"/>
    </source>
</evidence>
<keyword evidence="7" id="KW-0808">Transferase</keyword>
<dbReference type="OrthoDB" id="424551at2759"/>
<keyword evidence="14" id="KW-1185">Reference proteome</keyword>
<sequence>MATHKILDFNKCTPTELANTCSVKPKLDDFRVSFPDLQLELYTSQTISEPDKRACCSLVRTNLKDLYEKSSWGWSEDRKYEEMNDEAARFILIRSKQAQEGPLLAFVSYQVVDEENEAVMYCYEVQLDVGLRGQGIGTRLMGLVEALAVDHRLHRSMLTAFVANNAAMSFYKRLGYVTDSTSPKPRLLRGRKVFADYVILSKALQRADDQA</sequence>
<comment type="subcellular location">
    <subcellularLocation>
        <location evidence="2">Cytoplasm</location>
    </subcellularLocation>
    <subcellularLocation>
        <location evidence="1">Nucleus</location>
    </subcellularLocation>
</comment>
<dbReference type="GO" id="GO:0010485">
    <property type="term" value="F:histone H4 acetyltransferase activity"/>
    <property type="evidence" value="ECO:0007669"/>
    <property type="project" value="InterPro"/>
</dbReference>
<dbReference type="GO" id="GO:1990189">
    <property type="term" value="F:protein N-terminal-serine acetyltransferase activity"/>
    <property type="evidence" value="ECO:0007669"/>
    <property type="project" value="UniProtKB-EC"/>
</dbReference>
<dbReference type="GO" id="GO:0043998">
    <property type="term" value="F:histone H2A acetyltransferase activity"/>
    <property type="evidence" value="ECO:0007669"/>
    <property type="project" value="InterPro"/>
</dbReference>
<organism evidence="13 14">
    <name type="scientific">Taphrina deformans (strain PYCC 5710 / ATCC 11124 / CBS 356.35 / IMI 108563 / JCM 9778 / NBRC 8474)</name>
    <name type="common">Peach leaf curl fungus</name>
    <name type="synonym">Lalaria deformans</name>
    <dbReference type="NCBI Taxonomy" id="1097556"/>
    <lineage>
        <taxon>Eukaryota</taxon>
        <taxon>Fungi</taxon>
        <taxon>Dikarya</taxon>
        <taxon>Ascomycota</taxon>
        <taxon>Taphrinomycotina</taxon>
        <taxon>Taphrinomycetes</taxon>
        <taxon>Taphrinales</taxon>
        <taxon>Taphrinaceae</taxon>
        <taxon>Taphrina</taxon>
    </lineage>
</organism>
<dbReference type="Pfam" id="PF00583">
    <property type="entry name" value="Acetyltransf_1"/>
    <property type="match status" value="1"/>
</dbReference>
<comment type="similarity">
    <text evidence="3">Belongs to the acetyltransferase family. NAA40 subfamily.</text>
</comment>
<dbReference type="Gene3D" id="3.40.630.30">
    <property type="match status" value="1"/>
</dbReference>
<dbReference type="PANTHER" id="PTHR20531:SF1">
    <property type="entry name" value="N-ALPHA-ACETYLTRANSFERASE 40"/>
    <property type="match status" value="1"/>
</dbReference>
<feature type="domain" description="N-acetyltransferase" evidence="12">
    <location>
        <begin position="53"/>
        <end position="205"/>
    </location>
</feature>
<evidence type="ECO:0000313" key="13">
    <source>
        <dbReference type="EMBL" id="CCG81497.1"/>
    </source>
</evidence>
<dbReference type="GO" id="GO:0005737">
    <property type="term" value="C:cytoplasm"/>
    <property type="evidence" value="ECO:0007669"/>
    <property type="project" value="UniProtKB-SubCell"/>
</dbReference>
<keyword evidence="9" id="KW-0012">Acyltransferase</keyword>
<dbReference type="PANTHER" id="PTHR20531">
    <property type="entry name" value="N-ALPHA-ACETYLTRANSFERASE 40"/>
    <property type="match status" value="1"/>
</dbReference>
<comment type="caution">
    <text evidence="13">The sequence shown here is derived from an EMBL/GenBank/DDBJ whole genome shotgun (WGS) entry which is preliminary data.</text>
</comment>
<evidence type="ECO:0000256" key="5">
    <source>
        <dbReference type="ARBA" id="ARBA00015043"/>
    </source>
</evidence>
<comment type="catalytic activity">
    <reaction evidence="11">
        <text>N-terminal L-seryl-[histone H4] + acetyl-CoA = N-terminal N(alpha)-acetyl-L-seryl-[histone H4] + CoA + H(+)</text>
        <dbReference type="Rhea" id="RHEA:50596"/>
        <dbReference type="Rhea" id="RHEA-COMP:12740"/>
        <dbReference type="Rhea" id="RHEA-COMP:12743"/>
        <dbReference type="ChEBI" id="CHEBI:15378"/>
        <dbReference type="ChEBI" id="CHEBI:57287"/>
        <dbReference type="ChEBI" id="CHEBI:57288"/>
        <dbReference type="ChEBI" id="CHEBI:64738"/>
        <dbReference type="ChEBI" id="CHEBI:83690"/>
        <dbReference type="EC" id="2.3.1.257"/>
    </reaction>
</comment>
<dbReference type="AlphaFoldDB" id="R4X8A1"/>
<evidence type="ECO:0000256" key="6">
    <source>
        <dbReference type="ARBA" id="ARBA00022490"/>
    </source>
</evidence>
<evidence type="ECO:0000256" key="7">
    <source>
        <dbReference type="ARBA" id="ARBA00022679"/>
    </source>
</evidence>
<dbReference type="InterPro" id="IPR039949">
    <property type="entry name" value="NAA40"/>
</dbReference>
<evidence type="ECO:0000256" key="9">
    <source>
        <dbReference type="ARBA" id="ARBA00023315"/>
    </source>
</evidence>
<evidence type="ECO:0000259" key="12">
    <source>
        <dbReference type="PROSITE" id="PS51186"/>
    </source>
</evidence>
<dbReference type="Proteomes" id="UP000013776">
    <property type="component" value="Unassembled WGS sequence"/>
</dbReference>
<evidence type="ECO:0000256" key="8">
    <source>
        <dbReference type="ARBA" id="ARBA00023242"/>
    </source>
</evidence>
<reference evidence="13 14" key="1">
    <citation type="journal article" date="2013" name="MBio">
        <title>Genome sequencing of the plant pathogen Taphrina deformans, the causal agent of peach leaf curl.</title>
        <authorList>
            <person name="Cisse O.H."/>
            <person name="Almeida J.M.G.C.F."/>
            <person name="Fonseca A."/>
            <person name="Kumar A.A."/>
            <person name="Salojaervi J."/>
            <person name="Overmyer K."/>
            <person name="Hauser P.M."/>
            <person name="Pagni M."/>
        </authorList>
    </citation>
    <scope>NUCLEOTIDE SEQUENCE [LARGE SCALE GENOMIC DNA]</scope>
    <source>
        <strain evidence="14">PYCC 5710 / ATCC 11124 / CBS 356.35 / IMI 108563 / JCM 9778 / NBRC 8474</strain>
    </source>
</reference>
<dbReference type="InterPro" id="IPR000182">
    <property type="entry name" value="GNAT_dom"/>
</dbReference>
<dbReference type="SUPFAM" id="SSF55729">
    <property type="entry name" value="Acyl-CoA N-acyltransferases (Nat)"/>
    <property type="match status" value="1"/>
</dbReference>
<proteinExistence type="inferred from homology"/>
<protein>
    <recommendedName>
        <fullName evidence="5">N-alpha-acetyltransferase 40</fullName>
        <ecNumber evidence="4">2.3.1.257</ecNumber>
    </recommendedName>
</protein>
<dbReference type="CDD" id="cd04301">
    <property type="entry name" value="NAT_SF"/>
    <property type="match status" value="1"/>
</dbReference>
<dbReference type="eggNOG" id="KOG2488">
    <property type="taxonomic scope" value="Eukaryota"/>
</dbReference>
<dbReference type="EC" id="2.3.1.257" evidence="4"/>
<keyword evidence="8" id="KW-0539">Nucleus</keyword>
<evidence type="ECO:0000256" key="4">
    <source>
        <dbReference type="ARBA" id="ARBA00012950"/>
    </source>
</evidence>
<dbReference type="GO" id="GO:0005634">
    <property type="term" value="C:nucleus"/>
    <property type="evidence" value="ECO:0007669"/>
    <property type="project" value="UniProtKB-SubCell"/>
</dbReference>
<evidence type="ECO:0000256" key="2">
    <source>
        <dbReference type="ARBA" id="ARBA00004496"/>
    </source>
</evidence>
<dbReference type="InterPro" id="IPR016181">
    <property type="entry name" value="Acyl_CoA_acyltransferase"/>
</dbReference>
<comment type="catalytic activity">
    <reaction evidence="10">
        <text>N-terminal L-seryl-[histone H2A] + acetyl-CoA = N-terminal N(alpha)-acetyl-L-seryl-[histone H2A] + CoA + H(+)</text>
        <dbReference type="Rhea" id="RHEA:50600"/>
        <dbReference type="Rhea" id="RHEA-COMP:12742"/>
        <dbReference type="Rhea" id="RHEA-COMP:12744"/>
        <dbReference type="ChEBI" id="CHEBI:15378"/>
        <dbReference type="ChEBI" id="CHEBI:57287"/>
        <dbReference type="ChEBI" id="CHEBI:57288"/>
        <dbReference type="ChEBI" id="CHEBI:64738"/>
        <dbReference type="ChEBI" id="CHEBI:83690"/>
        <dbReference type="EC" id="2.3.1.257"/>
    </reaction>
</comment>
<evidence type="ECO:0000313" key="14">
    <source>
        <dbReference type="Proteomes" id="UP000013776"/>
    </source>
</evidence>
<evidence type="ECO:0000256" key="11">
    <source>
        <dbReference type="ARBA" id="ARBA00049524"/>
    </source>
</evidence>
<gene>
    <name evidence="13" type="ORF">TAPDE_001331</name>
</gene>
<keyword evidence="6" id="KW-0963">Cytoplasm</keyword>
<evidence type="ECO:0000256" key="1">
    <source>
        <dbReference type="ARBA" id="ARBA00004123"/>
    </source>
</evidence>
<dbReference type="STRING" id="1097556.R4X8A1"/>
<dbReference type="EMBL" id="CAHR02000041">
    <property type="protein sequence ID" value="CCG81497.1"/>
    <property type="molecule type" value="Genomic_DNA"/>
</dbReference>